<dbReference type="InterPro" id="IPR001969">
    <property type="entry name" value="Aspartic_peptidase_AS"/>
</dbReference>
<protein>
    <submittedName>
        <fullName evidence="20">Ty3/gypsy retrotransposon protein</fullName>
    </submittedName>
</protein>
<dbReference type="SUPFAM" id="SSF50630">
    <property type="entry name" value="Acid proteases"/>
    <property type="match status" value="1"/>
</dbReference>
<keyword evidence="5" id="KW-0479">Metal-binding</keyword>
<dbReference type="InterPro" id="IPR050951">
    <property type="entry name" value="Retrovirus_Pol_polyprotein"/>
</dbReference>
<dbReference type="GO" id="GO:0046872">
    <property type="term" value="F:metal ion binding"/>
    <property type="evidence" value="ECO:0007669"/>
    <property type="project" value="UniProtKB-KW"/>
</dbReference>
<evidence type="ECO:0000256" key="7">
    <source>
        <dbReference type="ARBA" id="ARBA00022759"/>
    </source>
</evidence>
<dbReference type="Gene3D" id="1.10.340.70">
    <property type="match status" value="1"/>
</dbReference>
<dbReference type="InterPro" id="IPR043128">
    <property type="entry name" value="Rev_trsase/Diguanyl_cyclase"/>
</dbReference>
<dbReference type="InterPro" id="IPR056924">
    <property type="entry name" value="SH3_Tf2-1"/>
</dbReference>
<evidence type="ECO:0000256" key="13">
    <source>
        <dbReference type="ARBA" id="ARBA00022932"/>
    </source>
</evidence>
<keyword evidence="8" id="KW-0378">Hydrolase</keyword>
<dbReference type="GO" id="GO:0003677">
    <property type="term" value="F:DNA binding"/>
    <property type="evidence" value="ECO:0007669"/>
    <property type="project" value="UniProtKB-KW"/>
</dbReference>
<dbReference type="CDD" id="cd09274">
    <property type="entry name" value="RNase_HI_RT_Ty3"/>
    <property type="match status" value="1"/>
</dbReference>
<proteinExistence type="predicted"/>
<dbReference type="SUPFAM" id="SSF53098">
    <property type="entry name" value="Ribonuclease H-like"/>
    <property type="match status" value="1"/>
</dbReference>
<keyword evidence="2" id="KW-0808">Transferase</keyword>
<keyword evidence="6" id="KW-0064">Aspartyl protease</keyword>
<dbReference type="Pfam" id="PF17921">
    <property type="entry name" value="Integrase_H2C2"/>
    <property type="match status" value="1"/>
</dbReference>
<evidence type="ECO:0000256" key="12">
    <source>
        <dbReference type="ARBA" id="ARBA00022918"/>
    </source>
</evidence>
<feature type="domain" description="Integrase catalytic" evidence="19">
    <location>
        <begin position="1089"/>
        <end position="1253"/>
    </location>
</feature>
<evidence type="ECO:0000313" key="20">
    <source>
        <dbReference type="EMBL" id="MCH79674.1"/>
    </source>
</evidence>
<feature type="non-terminal residue" evidence="20">
    <location>
        <position position="1477"/>
    </location>
</feature>
<keyword evidence="13" id="KW-0239">DNA-directed DNA polymerase</keyword>
<dbReference type="InterPro" id="IPR041577">
    <property type="entry name" value="RT_RNaseH_2"/>
</dbReference>
<dbReference type="InterPro" id="IPR036397">
    <property type="entry name" value="RNaseH_sf"/>
</dbReference>
<dbReference type="Gene3D" id="2.40.70.10">
    <property type="entry name" value="Acid Proteases"/>
    <property type="match status" value="1"/>
</dbReference>
<evidence type="ECO:0000256" key="14">
    <source>
        <dbReference type="ARBA" id="ARBA00023125"/>
    </source>
</evidence>
<keyword evidence="7" id="KW-0255">Endonuclease</keyword>
<dbReference type="PROSITE" id="PS00141">
    <property type="entry name" value="ASP_PROTEASE"/>
    <property type="match status" value="1"/>
</dbReference>
<feature type="region of interest" description="Disordered" evidence="17">
    <location>
        <begin position="206"/>
        <end position="250"/>
    </location>
</feature>
<name>A0A392LZB2_9FABA</name>
<keyword evidence="1" id="KW-0645">Protease</keyword>
<evidence type="ECO:0000256" key="11">
    <source>
        <dbReference type="ARBA" id="ARBA00022908"/>
    </source>
</evidence>
<dbReference type="InterPro" id="IPR012337">
    <property type="entry name" value="RNaseH-like_sf"/>
</dbReference>
<dbReference type="InterPro" id="IPR001584">
    <property type="entry name" value="Integrase_cat-core"/>
</dbReference>
<dbReference type="InterPro" id="IPR043502">
    <property type="entry name" value="DNA/RNA_pol_sf"/>
</dbReference>
<evidence type="ECO:0000256" key="15">
    <source>
        <dbReference type="ARBA" id="ARBA00023172"/>
    </source>
</evidence>
<dbReference type="FunFam" id="1.10.340.70:FF:000001">
    <property type="entry name" value="Retrovirus-related Pol polyprotein from transposon gypsy-like Protein"/>
    <property type="match status" value="1"/>
</dbReference>
<dbReference type="Gene3D" id="3.30.420.10">
    <property type="entry name" value="Ribonuclease H-like superfamily/Ribonuclease H"/>
    <property type="match status" value="1"/>
</dbReference>
<keyword evidence="11" id="KW-0229">DNA integration</keyword>
<evidence type="ECO:0000313" key="21">
    <source>
        <dbReference type="Proteomes" id="UP000265520"/>
    </source>
</evidence>
<dbReference type="Pfam" id="PF24626">
    <property type="entry name" value="SH3_Tf2-1"/>
    <property type="match status" value="1"/>
</dbReference>
<sequence>MAEATRLKDIQADLKRVLERLERRDAEYDVNRALDLERIQRLEASVSTLQASPSTAGQIPRLQPPPPPFQSSFFNYYATPDDQRLTIASIHLDKGVVPWYQMLVREQPFHSWVAFTRALETEFGPSPFECPRSTLFKLTQTQSVGEFYTEFTALANRTHGVSTEALLDCFISGLKPEIRRDVLAQSPTSISRAVSLAKLFEEKYQPRPKTNSSYPFTRPNTPTQTTYPARNTTPAPILPTPNNRPATPPTRNPLFKQISAAEMQLRREKGQCFTCNDKFSYTHKCPNRQYLYFFGDDAPPIDDTTELPDLSQLTIEPPPNLELTEDTTSQPGHHLSFNALHGEPGVGTMRFQGTIRELTVQILLDSGSSDNFLQPRVANFLKLPVQAAPNFRVLVGNGNSLTAEGFIEQLPVQVQGQTITLPVYLLPISGADLVLGAAWLATLGPHIADYNALSIKFYIDNHFVTLFGDKPSLPRPAQFHHLRRLHQTDAIEQVYSLQLHDDSLDVSLSSQSLHPQMKELLLQFPEVFATPSGLPPSRSHDHAIPLLEGSNPVKVKPYRYPHSQKTQIELMVQEMLEQGIIQPSTSPFSSPVLLVKKKDGTWRFCTDYRALNTITVKDSFPIPTVDELLDELYGASHFSKLDLRSGYHQILVAPQDRYKTAFRTHQGLYEWLVMPFGLTNAPATFQSLMNQVFQHLLRKCVLVFFDDILVYSPSWNEHLLHLHEVLQLLRDHCLYAKVSKCSFGVTKIDYLGHIVSGNGVEMDDSKVKAVMEWPLPCNIKQLRGFLGLTGYYRRFIKNYALIALPLTALLKKDQFQWSSEATDAFHKLQQAITQAPVLALPNFKEDFVLETDASGSGVGAVLSQNHHPIAFFSKKLNPRMQRQSAYVRELYAITEAMAKFRHYLLGHRFIIRTDQKSLKSLMDQTIQTPEQQNWLHKFLGFDFTIEYKPGRDNIAADALSRSFMMAFSSQQSLLLHQIRLAIQQDHELAAIKALCIEGKAPDPFYTVQHDMLFWKNRLVVPKSPHIVNQILLEYHASPVGGHSGVQRTKARICQQFFWPHMSKDITKFVTECLTCQQAKSSTALPAGLLQPLPIPLQIWEDIAMDFITGLPPSNGFTVIFVVVDRLSKYGHFTPLKSDFDAPKVAAAFFNNIVKLHGIPKSIVSDRDKVFTSQFWQQLFRLSGTTLAMSTAYHPQTDGQSEALNKCLEMYLRCFTGTNPKSWARLLPWAEYWYNTAFQNSIAMTPFKAVYGRDPPSLIRYVPQSNDPPNLQELLIERDVVLQQLKSNLLTAQGFMKKFADKKRRILEFQVGDSVLVKLQPYRQHSVVLRKNQKLGLRYFGPFTVLAKVGPVAYRLQLPPGTKIHPVFHVSLLKPCKGEHDNAYLPLPLLQHAHGPLLTPLRVLQTRMVPSNGQLIAQALIQWDGLTEAEATWEDCLTLKKNYPSLNLEDKVVFNGGGNVTYDKEEDHNMTNSVMTQG</sequence>
<dbReference type="GO" id="GO:0003887">
    <property type="term" value="F:DNA-directed DNA polymerase activity"/>
    <property type="evidence" value="ECO:0007669"/>
    <property type="project" value="UniProtKB-KW"/>
</dbReference>
<dbReference type="PANTHER" id="PTHR37984">
    <property type="entry name" value="PROTEIN CBG26694"/>
    <property type="match status" value="1"/>
</dbReference>
<dbReference type="Gene3D" id="3.10.10.10">
    <property type="entry name" value="HIV Type 1 Reverse Transcriptase, subunit A, domain 1"/>
    <property type="match status" value="1"/>
</dbReference>
<keyword evidence="9" id="KW-0460">Magnesium</keyword>
<dbReference type="Proteomes" id="UP000265520">
    <property type="component" value="Unassembled WGS sequence"/>
</dbReference>
<gene>
    <name evidence="20" type="ORF">A2U01_0000428</name>
</gene>
<dbReference type="InterPro" id="IPR021109">
    <property type="entry name" value="Peptidase_aspartic_dom_sf"/>
</dbReference>
<evidence type="ECO:0000256" key="6">
    <source>
        <dbReference type="ARBA" id="ARBA00022750"/>
    </source>
</evidence>
<organism evidence="20 21">
    <name type="scientific">Trifolium medium</name>
    <dbReference type="NCBI Taxonomy" id="97028"/>
    <lineage>
        <taxon>Eukaryota</taxon>
        <taxon>Viridiplantae</taxon>
        <taxon>Streptophyta</taxon>
        <taxon>Embryophyta</taxon>
        <taxon>Tracheophyta</taxon>
        <taxon>Spermatophyta</taxon>
        <taxon>Magnoliopsida</taxon>
        <taxon>eudicotyledons</taxon>
        <taxon>Gunneridae</taxon>
        <taxon>Pentapetalae</taxon>
        <taxon>rosids</taxon>
        <taxon>fabids</taxon>
        <taxon>Fabales</taxon>
        <taxon>Fabaceae</taxon>
        <taxon>Papilionoideae</taxon>
        <taxon>50 kb inversion clade</taxon>
        <taxon>NPAAA clade</taxon>
        <taxon>Hologalegina</taxon>
        <taxon>IRL clade</taxon>
        <taxon>Trifolieae</taxon>
        <taxon>Trifolium</taxon>
    </lineage>
</organism>
<comment type="caution">
    <text evidence="20">The sequence shown here is derived from an EMBL/GenBank/DDBJ whole genome shotgun (WGS) entry which is preliminary data.</text>
</comment>
<dbReference type="PROSITE" id="PS50878">
    <property type="entry name" value="RT_POL"/>
    <property type="match status" value="1"/>
</dbReference>
<dbReference type="GO" id="GO:0004519">
    <property type="term" value="F:endonuclease activity"/>
    <property type="evidence" value="ECO:0007669"/>
    <property type="project" value="UniProtKB-KW"/>
</dbReference>
<dbReference type="CDD" id="cd00303">
    <property type="entry name" value="retropepsin_like"/>
    <property type="match status" value="1"/>
</dbReference>
<evidence type="ECO:0000256" key="8">
    <source>
        <dbReference type="ARBA" id="ARBA00022801"/>
    </source>
</evidence>
<dbReference type="Pfam" id="PF13650">
    <property type="entry name" value="Asp_protease_2"/>
    <property type="match status" value="1"/>
</dbReference>
<keyword evidence="3" id="KW-0548">Nucleotidyltransferase</keyword>
<keyword evidence="12" id="KW-0695">RNA-directed DNA polymerase</keyword>
<dbReference type="CDD" id="cd01647">
    <property type="entry name" value="RT_LTR"/>
    <property type="match status" value="1"/>
</dbReference>
<keyword evidence="4" id="KW-0540">Nuclease</keyword>
<accession>A0A392LZB2</accession>
<dbReference type="InterPro" id="IPR041588">
    <property type="entry name" value="Integrase_H2C2"/>
</dbReference>
<dbReference type="Gene3D" id="3.10.20.370">
    <property type="match status" value="1"/>
</dbReference>
<keyword evidence="16" id="KW-0511">Multifunctional enzyme</keyword>
<dbReference type="GO" id="GO:0006310">
    <property type="term" value="P:DNA recombination"/>
    <property type="evidence" value="ECO:0007669"/>
    <property type="project" value="UniProtKB-KW"/>
</dbReference>
<keyword evidence="15" id="KW-0233">DNA recombination</keyword>
<dbReference type="GO" id="GO:0004190">
    <property type="term" value="F:aspartic-type endopeptidase activity"/>
    <property type="evidence" value="ECO:0007669"/>
    <property type="project" value="UniProtKB-KW"/>
</dbReference>
<dbReference type="GO" id="GO:0003723">
    <property type="term" value="F:RNA binding"/>
    <property type="evidence" value="ECO:0007669"/>
    <property type="project" value="UniProtKB-KW"/>
</dbReference>
<evidence type="ECO:0000256" key="1">
    <source>
        <dbReference type="ARBA" id="ARBA00022670"/>
    </source>
</evidence>
<dbReference type="FunFam" id="3.30.70.270:FF:000020">
    <property type="entry name" value="Transposon Tf2-6 polyprotein-like Protein"/>
    <property type="match status" value="1"/>
</dbReference>
<evidence type="ECO:0000256" key="4">
    <source>
        <dbReference type="ARBA" id="ARBA00022722"/>
    </source>
</evidence>
<evidence type="ECO:0000256" key="3">
    <source>
        <dbReference type="ARBA" id="ARBA00022695"/>
    </source>
</evidence>
<evidence type="ECO:0000256" key="17">
    <source>
        <dbReference type="SAM" id="MobiDB-lite"/>
    </source>
</evidence>
<dbReference type="SUPFAM" id="SSF56672">
    <property type="entry name" value="DNA/RNA polymerases"/>
    <property type="match status" value="1"/>
</dbReference>
<evidence type="ECO:0000259" key="19">
    <source>
        <dbReference type="PROSITE" id="PS50994"/>
    </source>
</evidence>
<reference evidence="20 21" key="1">
    <citation type="journal article" date="2018" name="Front. Plant Sci.">
        <title>Red Clover (Trifolium pratense) and Zigzag Clover (T. medium) - A Picture of Genomic Similarities and Differences.</title>
        <authorList>
            <person name="Dluhosova J."/>
            <person name="Istvanek J."/>
            <person name="Nedelnik J."/>
            <person name="Repkova J."/>
        </authorList>
    </citation>
    <scope>NUCLEOTIDE SEQUENCE [LARGE SCALE GENOMIC DNA]</scope>
    <source>
        <strain evidence="21">cv. 10/8</strain>
        <tissue evidence="20">Leaf</tissue>
    </source>
</reference>
<dbReference type="GO" id="GO:0003964">
    <property type="term" value="F:RNA-directed DNA polymerase activity"/>
    <property type="evidence" value="ECO:0007669"/>
    <property type="project" value="UniProtKB-KW"/>
</dbReference>
<dbReference type="InterPro" id="IPR000477">
    <property type="entry name" value="RT_dom"/>
</dbReference>
<dbReference type="PANTHER" id="PTHR37984:SF5">
    <property type="entry name" value="PROTEIN NYNRIN-LIKE"/>
    <property type="match status" value="1"/>
</dbReference>
<evidence type="ECO:0000256" key="2">
    <source>
        <dbReference type="ARBA" id="ARBA00022679"/>
    </source>
</evidence>
<evidence type="ECO:0000256" key="9">
    <source>
        <dbReference type="ARBA" id="ARBA00022842"/>
    </source>
</evidence>
<keyword evidence="14" id="KW-0238">DNA-binding</keyword>
<evidence type="ECO:0000256" key="16">
    <source>
        <dbReference type="ARBA" id="ARBA00023268"/>
    </source>
</evidence>
<evidence type="ECO:0000259" key="18">
    <source>
        <dbReference type="PROSITE" id="PS50878"/>
    </source>
</evidence>
<dbReference type="Pfam" id="PF00078">
    <property type="entry name" value="RVT_1"/>
    <property type="match status" value="1"/>
</dbReference>
<dbReference type="Gene3D" id="3.30.70.270">
    <property type="match status" value="2"/>
</dbReference>
<dbReference type="EMBL" id="LXQA010000275">
    <property type="protein sequence ID" value="MCH79674.1"/>
    <property type="molecule type" value="Genomic_DNA"/>
</dbReference>
<evidence type="ECO:0000256" key="5">
    <source>
        <dbReference type="ARBA" id="ARBA00022723"/>
    </source>
</evidence>
<feature type="domain" description="Reverse transcriptase" evidence="18">
    <location>
        <begin position="576"/>
        <end position="755"/>
    </location>
</feature>
<dbReference type="GO" id="GO:0015074">
    <property type="term" value="P:DNA integration"/>
    <property type="evidence" value="ECO:0007669"/>
    <property type="project" value="UniProtKB-KW"/>
</dbReference>
<dbReference type="PROSITE" id="PS50994">
    <property type="entry name" value="INTEGRASE"/>
    <property type="match status" value="1"/>
</dbReference>
<dbReference type="Pfam" id="PF17919">
    <property type="entry name" value="RT_RNaseH_2"/>
    <property type="match status" value="1"/>
</dbReference>
<keyword evidence="10" id="KW-0694">RNA-binding</keyword>
<evidence type="ECO:0000256" key="10">
    <source>
        <dbReference type="ARBA" id="ARBA00022884"/>
    </source>
</evidence>
<dbReference type="FunFam" id="3.10.10.10:FF:000007">
    <property type="entry name" value="Retrovirus-related Pol polyprotein from transposon 17.6-like Protein"/>
    <property type="match status" value="1"/>
</dbReference>
<keyword evidence="21" id="KW-1185">Reference proteome</keyword>
<feature type="compositionally biased region" description="Polar residues" evidence="17">
    <location>
        <begin position="208"/>
        <end position="234"/>
    </location>
</feature>
<dbReference type="GO" id="GO:0006508">
    <property type="term" value="P:proteolysis"/>
    <property type="evidence" value="ECO:0007669"/>
    <property type="project" value="UniProtKB-KW"/>
</dbReference>
<dbReference type="FunFam" id="3.10.20.370:FF:000001">
    <property type="entry name" value="Retrovirus-related Pol polyprotein from transposon 17.6-like protein"/>
    <property type="match status" value="1"/>
</dbReference>